<organism evidence="1 2">
    <name type="scientific">Racocetra persica</name>
    <dbReference type="NCBI Taxonomy" id="160502"/>
    <lineage>
        <taxon>Eukaryota</taxon>
        <taxon>Fungi</taxon>
        <taxon>Fungi incertae sedis</taxon>
        <taxon>Mucoromycota</taxon>
        <taxon>Glomeromycotina</taxon>
        <taxon>Glomeromycetes</taxon>
        <taxon>Diversisporales</taxon>
        <taxon>Gigasporaceae</taxon>
        <taxon>Racocetra</taxon>
    </lineage>
</organism>
<feature type="non-terminal residue" evidence="1">
    <location>
        <position position="143"/>
    </location>
</feature>
<proteinExistence type="predicted"/>
<reference evidence="1" key="1">
    <citation type="submission" date="2021-06" db="EMBL/GenBank/DDBJ databases">
        <authorList>
            <person name="Kallberg Y."/>
            <person name="Tangrot J."/>
            <person name="Rosling A."/>
        </authorList>
    </citation>
    <scope>NUCLEOTIDE SEQUENCE</scope>
    <source>
        <strain evidence="1">MA461A</strain>
    </source>
</reference>
<gene>
    <name evidence="1" type="ORF">RPERSI_LOCUS20644</name>
</gene>
<accession>A0ACA9RM63</accession>
<name>A0ACA9RM63_9GLOM</name>
<evidence type="ECO:0000313" key="1">
    <source>
        <dbReference type="EMBL" id="CAG8799078.1"/>
    </source>
</evidence>
<dbReference type="EMBL" id="CAJVQC010058804">
    <property type="protein sequence ID" value="CAG8799078.1"/>
    <property type="molecule type" value="Genomic_DNA"/>
</dbReference>
<dbReference type="Proteomes" id="UP000789920">
    <property type="component" value="Unassembled WGS sequence"/>
</dbReference>
<feature type="non-terminal residue" evidence="1">
    <location>
        <position position="1"/>
    </location>
</feature>
<protein>
    <submittedName>
        <fullName evidence="1">17720_t:CDS:1</fullName>
    </submittedName>
</protein>
<sequence>NLLAVNERRHEAILYIPLALSIRDLRETIVERLKTIYGNPLPSDINIPSDEWIHLQFCPTNITTTRAMYYTGRFNVKFKVQAQMLQKNSENAHYCAALFHYLREFCEDVAVYTSVRNRCSMVAQESNLAATDHDFAKLSLTLS</sequence>
<comment type="caution">
    <text evidence="1">The sequence shown here is derived from an EMBL/GenBank/DDBJ whole genome shotgun (WGS) entry which is preliminary data.</text>
</comment>
<keyword evidence="2" id="KW-1185">Reference proteome</keyword>
<evidence type="ECO:0000313" key="2">
    <source>
        <dbReference type="Proteomes" id="UP000789920"/>
    </source>
</evidence>